<dbReference type="InterPro" id="IPR001509">
    <property type="entry name" value="Epimerase_deHydtase"/>
</dbReference>
<evidence type="ECO:0000313" key="4">
    <source>
        <dbReference type="Proteomes" id="UP000436284"/>
    </source>
</evidence>
<protein>
    <submittedName>
        <fullName evidence="3">NAD-dependent epimerase/dehydratase family protein</fullName>
    </submittedName>
</protein>
<comment type="caution">
    <text evidence="3">The sequence shown here is derived from an EMBL/GenBank/DDBJ whole genome shotgun (WGS) entry which is preliminary data.</text>
</comment>
<evidence type="ECO:0000256" key="1">
    <source>
        <dbReference type="ARBA" id="ARBA00023027"/>
    </source>
</evidence>
<gene>
    <name evidence="3" type="ORF">GQ671_06795</name>
</gene>
<reference evidence="3 4" key="1">
    <citation type="submission" date="2019-12" db="EMBL/GenBank/DDBJ databases">
        <title>Salinicoccus cyprini sp. nov., isolated from gastro-intestinal tract of mirror carp, Cyprinus carpio var. specularis, collected from Gobind Sagar Reservoir, Himachal Pradesh, India.</title>
        <authorList>
            <person name="Talwar C."/>
            <person name="Singh A.K."/>
            <person name="Lal R."/>
            <person name="Negi R.K."/>
        </authorList>
    </citation>
    <scope>NUCLEOTIDE SEQUENCE [LARGE SCALE GENOMIC DNA]</scope>
    <source>
        <strain evidence="3 4">J-82</strain>
    </source>
</reference>
<dbReference type="AlphaFoldDB" id="A0A6N8U3H3"/>
<dbReference type="OrthoDB" id="9801785at2"/>
<feature type="domain" description="NAD-dependent epimerase/dehydratase" evidence="2">
    <location>
        <begin position="3"/>
        <end position="240"/>
    </location>
</feature>
<name>A0A6N8U3H3_9STAP</name>
<dbReference type="Gene3D" id="3.40.50.720">
    <property type="entry name" value="NAD(P)-binding Rossmann-like Domain"/>
    <property type="match status" value="1"/>
</dbReference>
<dbReference type="Proteomes" id="UP000436284">
    <property type="component" value="Unassembled WGS sequence"/>
</dbReference>
<dbReference type="CDD" id="cd05253">
    <property type="entry name" value="UDP_GE_SDE_e"/>
    <property type="match status" value="1"/>
</dbReference>
<evidence type="ECO:0000259" key="2">
    <source>
        <dbReference type="Pfam" id="PF01370"/>
    </source>
</evidence>
<accession>A0A6N8U3H3</accession>
<sequence>MKILVTGSAGFIGMHLSIALIEKGHDVIGYDNMNSYYNVELKEERLKVLKSFPRFKFYKADLNDFSCLDNCMKEEQVEIIINLAAQAGVRYSISNPQAYIDSNISGFLNVLEVSKKYKIKHLIYASSSSVYGGNTRMPFSTEDSVDHPVSLYATTKKTNELMAHTYSHLYNIPTSGLRFFTVYGPYGRPDMAYFSFAENITNDKEIKIFNQGDMMRDFTYIDDIVDGIIGLLDKVPEGAKNWKEVTPNPSFSYAPYKVYNIGNNQPVKLLDFINTLEKHLGKEAKKNYVEMQPGDVRATFANIDEIQKVADFYPSTTIDEGLKKFVDWYEEFYNVK</sequence>
<keyword evidence="1" id="KW-0520">NAD</keyword>
<dbReference type="RefSeq" id="WP_160654592.1">
    <property type="nucleotide sequence ID" value="NZ_JBHRWU010000001.1"/>
</dbReference>
<organism evidence="3 4">
    <name type="scientific">Salinicoccus hispanicus</name>
    <dbReference type="NCBI Taxonomy" id="157225"/>
    <lineage>
        <taxon>Bacteria</taxon>
        <taxon>Bacillati</taxon>
        <taxon>Bacillota</taxon>
        <taxon>Bacilli</taxon>
        <taxon>Bacillales</taxon>
        <taxon>Staphylococcaceae</taxon>
        <taxon>Salinicoccus</taxon>
    </lineage>
</organism>
<dbReference type="PRINTS" id="PR01713">
    <property type="entry name" value="NUCEPIMERASE"/>
</dbReference>
<dbReference type="SUPFAM" id="SSF51735">
    <property type="entry name" value="NAD(P)-binding Rossmann-fold domains"/>
    <property type="match status" value="1"/>
</dbReference>
<dbReference type="PANTHER" id="PTHR43574">
    <property type="entry name" value="EPIMERASE-RELATED"/>
    <property type="match status" value="1"/>
</dbReference>
<proteinExistence type="predicted"/>
<evidence type="ECO:0000313" key="3">
    <source>
        <dbReference type="EMBL" id="MXQ50975.1"/>
    </source>
</evidence>
<dbReference type="Pfam" id="PF01370">
    <property type="entry name" value="Epimerase"/>
    <property type="match status" value="1"/>
</dbReference>
<dbReference type="EMBL" id="WUUK01000002">
    <property type="protein sequence ID" value="MXQ50975.1"/>
    <property type="molecule type" value="Genomic_DNA"/>
</dbReference>
<keyword evidence="4" id="KW-1185">Reference proteome</keyword>
<dbReference type="InterPro" id="IPR036291">
    <property type="entry name" value="NAD(P)-bd_dom_sf"/>
</dbReference>